<evidence type="ECO:0000313" key="3">
    <source>
        <dbReference type="Proteomes" id="UP000005270"/>
    </source>
</evidence>
<gene>
    <name evidence="2" type="ordered locus">TCELL_1143</name>
</gene>
<dbReference type="InParanoid" id="I3TFM8"/>
<dbReference type="Proteomes" id="UP000005270">
    <property type="component" value="Chromosome"/>
</dbReference>
<dbReference type="InterPro" id="IPR034904">
    <property type="entry name" value="FSCA_dom_sf"/>
</dbReference>
<dbReference type="InterPro" id="IPR002744">
    <property type="entry name" value="MIP18-like"/>
</dbReference>
<dbReference type="PANTHER" id="PTHR42831:SF1">
    <property type="entry name" value="FE-S PROTEIN MATURATION AUXILIARY FACTOR YITW"/>
    <property type="match status" value="1"/>
</dbReference>
<dbReference type="STRING" id="1184251.TCELL_1143"/>
<evidence type="ECO:0000313" key="2">
    <source>
        <dbReference type="EMBL" id="AFK51566.1"/>
    </source>
</evidence>
<dbReference type="PANTHER" id="PTHR42831">
    <property type="entry name" value="FE-S PROTEIN MATURATION AUXILIARY FACTOR YITW"/>
    <property type="match status" value="1"/>
</dbReference>
<feature type="domain" description="MIP18 family-like" evidence="1">
    <location>
        <begin position="13"/>
        <end position="83"/>
    </location>
</feature>
<dbReference type="InterPro" id="IPR052339">
    <property type="entry name" value="Fe-S_Maturation_MIP18"/>
</dbReference>
<evidence type="ECO:0000259" key="1">
    <source>
        <dbReference type="Pfam" id="PF01883"/>
    </source>
</evidence>
<dbReference type="Gene3D" id="3.30.300.130">
    <property type="entry name" value="Fe-S cluster assembly (FSCA)"/>
    <property type="match status" value="1"/>
</dbReference>
<keyword evidence="3" id="KW-1185">Reference proteome</keyword>
<name>I3TFM8_THEC1</name>
<protein>
    <submittedName>
        <fullName evidence="2">Phenylacetic acid degradation protein</fullName>
    </submittedName>
</protein>
<reference evidence="2 3" key="1">
    <citation type="journal article" date="2012" name="J. Bacteriol.">
        <title>Complete genome sequence of the hyperthermophilic cellulolytic Crenarchaeon 'Thermogladius cellulolyticus' 1633.</title>
        <authorList>
            <person name="Mardanov A.V."/>
            <person name="Kochetkova T.V."/>
            <person name="Beletsky A.V."/>
            <person name="Bonch-Osmolovskaya E.A."/>
            <person name="Ravin N.V."/>
            <person name="Skryabin K.G."/>
        </authorList>
    </citation>
    <scope>NUCLEOTIDE SEQUENCE [LARGE SCALE GENOMIC DNA]</scope>
    <source>
        <strain evidence="3">DSM 22663 / VKM B-2946 / 1633</strain>
    </source>
</reference>
<organism evidence="2 3">
    <name type="scientific">Thermogladius calderae (strain DSM 22663 / VKM B-2946 / 1633)</name>
    <dbReference type="NCBI Taxonomy" id="1184251"/>
    <lineage>
        <taxon>Archaea</taxon>
        <taxon>Thermoproteota</taxon>
        <taxon>Thermoprotei</taxon>
        <taxon>Desulfurococcales</taxon>
        <taxon>Desulfurococcaceae</taxon>
        <taxon>Thermogladius</taxon>
    </lineage>
</organism>
<proteinExistence type="predicted"/>
<dbReference type="SUPFAM" id="SSF117916">
    <property type="entry name" value="Fe-S cluster assembly (FSCA) domain-like"/>
    <property type="match status" value="1"/>
</dbReference>
<dbReference type="EMBL" id="CP003531">
    <property type="protein sequence ID" value="AFK51566.1"/>
    <property type="molecule type" value="Genomic_DNA"/>
</dbReference>
<sequence>MSFMSGASNDELKKKVIEVLETIADPEIGIDVYNLGMIYSLEVGDNKVKIRMTLTTPFCPLANILPLMVEEELKKKLGVEVEIELVFDPPWNPLMMTEKGRRMFKERFGYDIVEEYKRQLESERFEF</sequence>
<dbReference type="HOGENOM" id="CLU_091588_2_2_2"/>
<dbReference type="Pfam" id="PF01883">
    <property type="entry name" value="FeS_assembly_P"/>
    <property type="match status" value="1"/>
</dbReference>
<dbReference type="KEGG" id="thg:TCELL_1143"/>
<accession>I3TFM8</accession>
<dbReference type="eggNOG" id="arCOG01845">
    <property type="taxonomic scope" value="Archaea"/>
</dbReference>
<dbReference type="AlphaFoldDB" id="I3TFM8"/>